<dbReference type="Proteomes" id="UP001285354">
    <property type="component" value="Unassembled WGS sequence"/>
</dbReference>
<feature type="chain" id="PRO_5042287740" evidence="1">
    <location>
        <begin position="21"/>
        <end position="191"/>
    </location>
</feature>
<reference evidence="2" key="1">
    <citation type="submission" date="2023-06" db="EMBL/GenBank/DDBJ databases">
        <title>Draft genome of Marssonina rosae.</title>
        <authorList>
            <person name="Cheng Q."/>
        </authorList>
    </citation>
    <scope>NUCLEOTIDE SEQUENCE</scope>
    <source>
        <strain evidence="2">R4</strain>
    </source>
</reference>
<evidence type="ECO:0000313" key="3">
    <source>
        <dbReference type="Proteomes" id="UP001285354"/>
    </source>
</evidence>
<evidence type="ECO:0000256" key="1">
    <source>
        <dbReference type="SAM" id="SignalP"/>
    </source>
</evidence>
<keyword evidence="3" id="KW-1185">Reference proteome</keyword>
<feature type="signal peptide" evidence="1">
    <location>
        <begin position="1"/>
        <end position="20"/>
    </location>
</feature>
<dbReference type="EMBL" id="JAUBYV010000004">
    <property type="protein sequence ID" value="KAK2627054.1"/>
    <property type="molecule type" value="Genomic_DNA"/>
</dbReference>
<evidence type="ECO:0000313" key="2">
    <source>
        <dbReference type="EMBL" id="KAK2627054.1"/>
    </source>
</evidence>
<dbReference type="InterPro" id="IPR052820">
    <property type="entry name" value="PhiA_domain"/>
</dbReference>
<accession>A0AAD9T1W2</accession>
<dbReference type="AlphaFoldDB" id="A0AAD9T1W2"/>
<gene>
    <name evidence="2" type="ORF">QTJ16_003020</name>
</gene>
<keyword evidence="1" id="KW-0732">Signal</keyword>
<protein>
    <submittedName>
        <fullName evidence="2">Uncharacterized protein</fullName>
    </submittedName>
</protein>
<dbReference type="PANTHER" id="PTHR42047:SF1">
    <property type="entry name" value="PROTEIN, PUTATIVE (AFU_ORTHOLOGUE AFUA_6G03560)-RELATED"/>
    <property type="match status" value="1"/>
</dbReference>
<comment type="caution">
    <text evidence="2">The sequence shown here is derived from an EMBL/GenBank/DDBJ whole genome shotgun (WGS) entry which is preliminary data.</text>
</comment>
<name>A0AAD9T1W2_9HELO</name>
<dbReference type="PANTHER" id="PTHR42047">
    <property type="entry name" value="PROTEIN, PUTATIVE (AFU_ORTHOLOGUE AFUA_6G03560)-RELATED"/>
    <property type="match status" value="1"/>
</dbReference>
<proteinExistence type="predicted"/>
<organism evidence="2 3">
    <name type="scientific">Diplocarpon rosae</name>
    <dbReference type="NCBI Taxonomy" id="946125"/>
    <lineage>
        <taxon>Eukaryota</taxon>
        <taxon>Fungi</taxon>
        <taxon>Dikarya</taxon>
        <taxon>Ascomycota</taxon>
        <taxon>Pezizomycotina</taxon>
        <taxon>Leotiomycetes</taxon>
        <taxon>Helotiales</taxon>
        <taxon>Drepanopezizaceae</taxon>
        <taxon>Diplocarpon</taxon>
    </lineage>
</organism>
<sequence length="191" mass="20280">MILSRILLMGLSFLLTDTAAQISTLTAFLPNSVLNGQKVNAAGQAFYLGLDVPATYCPTVVEPNCPVASETVVGGTIGSLWVNVPGGQQIYVRANGALAFVQAHSMNVPEGSYRGGFLSVTIGSDCAEDLNVFTWKAPDGSTEGILACPDFPVYQIYARTPAFNQTDCVELEGLQPTYKPSGSPFGAWEYT</sequence>